<dbReference type="AlphaFoldDB" id="A0AAD7BLR6"/>
<feature type="region of interest" description="Disordered" evidence="1">
    <location>
        <begin position="457"/>
        <end position="479"/>
    </location>
</feature>
<evidence type="ECO:0008006" key="4">
    <source>
        <dbReference type="Google" id="ProtNLM"/>
    </source>
</evidence>
<reference evidence="2" key="1">
    <citation type="submission" date="2023-03" db="EMBL/GenBank/DDBJ databases">
        <title>Massive genome expansion in bonnet fungi (Mycena s.s.) driven by repeated elements and novel gene families across ecological guilds.</title>
        <authorList>
            <consortium name="Lawrence Berkeley National Laboratory"/>
            <person name="Harder C.B."/>
            <person name="Miyauchi S."/>
            <person name="Viragh M."/>
            <person name="Kuo A."/>
            <person name="Thoen E."/>
            <person name="Andreopoulos B."/>
            <person name="Lu D."/>
            <person name="Skrede I."/>
            <person name="Drula E."/>
            <person name="Henrissat B."/>
            <person name="Morin E."/>
            <person name="Kohler A."/>
            <person name="Barry K."/>
            <person name="LaButti K."/>
            <person name="Morin E."/>
            <person name="Salamov A."/>
            <person name="Lipzen A."/>
            <person name="Mereny Z."/>
            <person name="Hegedus B."/>
            <person name="Baldrian P."/>
            <person name="Stursova M."/>
            <person name="Weitz H."/>
            <person name="Taylor A."/>
            <person name="Grigoriev I.V."/>
            <person name="Nagy L.G."/>
            <person name="Martin F."/>
            <person name="Kauserud H."/>
        </authorList>
    </citation>
    <scope>NUCLEOTIDE SEQUENCE</scope>
    <source>
        <strain evidence="2">9284</strain>
    </source>
</reference>
<dbReference type="EMBL" id="JARKIF010000013">
    <property type="protein sequence ID" value="KAJ7624807.1"/>
    <property type="molecule type" value="Genomic_DNA"/>
</dbReference>
<keyword evidence="3" id="KW-1185">Reference proteome</keyword>
<sequence>MSTESAISKLPSKLLSEILEAACPDPAADPIRIHAYGSNIQSIVSFSQVCRHWRLLAHAPVHAHLWKYSSTWFDPEWFPEEYFERLRIKLLLYFSYAPPLISFCVDVGSGPCDGERLRWLLEPHAHRLETLDLRMESPFSLAAFLDTPPLPFDRLQTLDIILESPPEETRWYRNPERVSGVFAQAPQLTDVSISVDADLANASSVGWAPDPFFVASLPLSVSLTSVTMTNLWLSPSDAKELFTRCSQDIGSDGKRKLRHEEDDILPPGPISLPNLRQLDITCCRLGLDADLTAPQLEDLALTGCFDEEIPWDVILELQKRSNFDLKVLCLRSETASQVDEILTLLMAAPNLHTLELSFASQGTMNCLVQSMERLDNSETEILPNLRVLHVNFVDGAWGMLKSRASQLSSVTLYLNEREYCLGDFMREFEEEITYLRLKGVNVELTAMELEEDGEVISDLDSRRDTSETTEIEENSSFSS</sequence>
<organism evidence="2 3">
    <name type="scientific">Roridomyces roridus</name>
    <dbReference type="NCBI Taxonomy" id="1738132"/>
    <lineage>
        <taxon>Eukaryota</taxon>
        <taxon>Fungi</taxon>
        <taxon>Dikarya</taxon>
        <taxon>Basidiomycota</taxon>
        <taxon>Agaricomycotina</taxon>
        <taxon>Agaricomycetes</taxon>
        <taxon>Agaricomycetidae</taxon>
        <taxon>Agaricales</taxon>
        <taxon>Marasmiineae</taxon>
        <taxon>Mycenaceae</taxon>
        <taxon>Roridomyces</taxon>
    </lineage>
</organism>
<dbReference type="Proteomes" id="UP001221142">
    <property type="component" value="Unassembled WGS sequence"/>
</dbReference>
<evidence type="ECO:0000313" key="2">
    <source>
        <dbReference type="EMBL" id="KAJ7624807.1"/>
    </source>
</evidence>
<gene>
    <name evidence="2" type="ORF">FB45DRAFT_1086760</name>
</gene>
<dbReference type="SUPFAM" id="SSF52047">
    <property type="entry name" value="RNI-like"/>
    <property type="match status" value="1"/>
</dbReference>
<name>A0AAD7BLR6_9AGAR</name>
<dbReference type="Gene3D" id="1.20.1280.50">
    <property type="match status" value="1"/>
</dbReference>
<evidence type="ECO:0000256" key="1">
    <source>
        <dbReference type="SAM" id="MobiDB-lite"/>
    </source>
</evidence>
<comment type="caution">
    <text evidence="2">The sequence shown here is derived from an EMBL/GenBank/DDBJ whole genome shotgun (WGS) entry which is preliminary data.</text>
</comment>
<dbReference type="InterPro" id="IPR032675">
    <property type="entry name" value="LRR_dom_sf"/>
</dbReference>
<accession>A0AAD7BLR6</accession>
<proteinExistence type="predicted"/>
<protein>
    <recommendedName>
        <fullName evidence="4">F-box domain-containing protein</fullName>
    </recommendedName>
</protein>
<evidence type="ECO:0000313" key="3">
    <source>
        <dbReference type="Proteomes" id="UP001221142"/>
    </source>
</evidence>
<dbReference type="Gene3D" id="3.80.10.10">
    <property type="entry name" value="Ribonuclease Inhibitor"/>
    <property type="match status" value="1"/>
</dbReference>